<evidence type="ECO:0000256" key="5">
    <source>
        <dbReference type="ARBA" id="ARBA00022801"/>
    </source>
</evidence>
<name>A0ABV4CK23_9PSEU</name>
<evidence type="ECO:0000313" key="10">
    <source>
        <dbReference type="Proteomes" id="UP001564626"/>
    </source>
</evidence>
<comment type="similarity">
    <text evidence="1">Belongs to the SIMIBI class G3E GTPase family. HypB/HupM subfamily.</text>
</comment>
<dbReference type="PANTHER" id="PTHR30134">
    <property type="entry name" value="HYDROGENASE PROTEIN ASSEMBLY PROTEIN, NICKEL CHAPERONE"/>
    <property type="match status" value="1"/>
</dbReference>
<protein>
    <submittedName>
        <fullName evidence="9">Hydrogenase nickel incorporation protein HypB</fullName>
    </submittedName>
</protein>
<evidence type="ECO:0000256" key="4">
    <source>
        <dbReference type="ARBA" id="ARBA00022741"/>
    </source>
</evidence>
<keyword evidence="10" id="KW-1185">Reference proteome</keyword>
<keyword evidence="6" id="KW-0862">Zinc</keyword>
<evidence type="ECO:0000256" key="6">
    <source>
        <dbReference type="ARBA" id="ARBA00022833"/>
    </source>
</evidence>
<keyword evidence="5" id="KW-0378">Hydrolase</keyword>
<evidence type="ECO:0000313" key="9">
    <source>
        <dbReference type="EMBL" id="MEY8041460.1"/>
    </source>
</evidence>
<evidence type="ECO:0000259" key="8">
    <source>
        <dbReference type="Pfam" id="PF02492"/>
    </source>
</evidence>
<gene>
    <name evidence="9" type="primary">hypB</name>
    <name evidence="9" type="ORF">AB8O55_18810</name>
</gene>
<dbReference type="SUPFAM" id="SSF52540">
    <property type="entry name" value="P-loop containing nucleoside triphosphate hydrolases"/>
    <property type="match status" value="1"/>
</dbReference>
<dbReference type="NCBIfam" id="TIGR00073">
    <property type="entry name" value="hypB"/>
    <property type="match status" value="1"/>
</dbReference>
<dbReference type="Gene3D" id="3.40.50.300">
    <property type="entry name" value="P-loop containing nucleotide triphosphate hydrolases"/>
    <property type="match status" value="1"/>
</dbReference>
<keyword evidence="7" id="KW-0342">GTP-binding</keyword>
<dbReference type="CDD" id="cd05390">
    <property type="entry name" value="HypB"/>
    <property type="match status" value="1"/>
</dbReference>
<dbReference type="InterPro" id="IPR004392">
    <property type="entry name" value="Hyd_mat_HypB"/>
</dbReference>
<reference evidence="9 10" key="1">
    <citation type="submission" date="2024-08" db="EMBL/GenBank/DDBJ databases">
        <title>Genome mining of Saccharopolyspora cebuensis PGLac3 from Nigerian medicinal plant.</title>
        <authorList>
            <person name="Ezeobiora C.E."/>
            <person name="Igbokwe N.H."/>
            <person name="Amin D.H."/>
            <person name="Mendie U.E."/>
        </authorList>
    </citation>
    <scope>NUCLEOTIDE SEQUENCE [LARGE SCALE GENOMIC DNA]</scope>
    <source>
        <strain evidence="9 10">PGLac3</strain>
    </source>
</reference>
<keyword evidence="4" id="KW-0547">Nucleotide-binding</keyword>
<sequence length="241" mass="25565">MPPARHRRPRASRKVSIEQDVLAKNDALAAANRRDLAERGVVAVNLMSSPGAGKTTLLERTIRELGGTAPIAVVEGDQETQVDAERIRAAGCPVVQVNTGSGCHLDAEMLARAVVALDPGPGSLLFVENVGNLVCPALFDLGETRRVVVMSVPEGADKPIKYPHMFREADLVLINKADLLPHVDFDPVRCAEQVRRLNPGAEVLLVSATTGEGLPEWFGWLRSGPGRPVAAPRGAAGPADG</sequence>
<evidence type="ECO:0000256" key="3">
    <source>
        <dbReference type="ARBA" id="ARBA00022723"/>
    </source>
</evidence>
<evidence type="ECO:0000256" key="7">
    <source>
        <dbReference type="ARBA" id="ARBA00023134"/>
    </source>
</evidence>
<proteinExistence type="inferred from homology"/>
<accession>A0ABV4CK23</accession>
<evidence type="ECO:0000256" key="2">
    <source>
        <dbReference type="ARBA" id="ARBA00022596"/>
    </source>
</evidence>
<dbReference type="Pfam" id="PF02492">
    <property type="entry name" value="cobW"/>
    <property type="match status" value="1"/>
</dbReference>
<evidence type="ECO:0000256" key="1">
    <source>
        <dbReference type="ARBA" id="ARBA00006211"/>
    </source>
</evidence>
<dbReference type="InterPro" id="IPR027417">
    <property type="entry name" value="P-loop_NTPase"/>
</dbReference>
<dbReference type="PIRSF" id="PIRSF005624">
    <property type="entry name" value="Ni-bind_GTPase"/>
    <property type="match status" value="1"/>
</dbReference>
<dbReference type="PANTHER" id="PTHR30134:SF2">
    <property type="entry name" value="HYDROGENASE MATURATION FACTOR HYPB"/>
    <property type="match status" value="1"/>
</dbReference>
<comment type="caution">
    <text evidence="9">The sequence shown here is derived from an EMBL/GenBank/DDBJ whole genome shotgun (WGS) entry which is preliminary data.</text>
</comment>
<keyword evidence="3" id="KW-0479">Metal-binding</keyword>
<dbReference type="Proteomes" id="UP001564626">
    <property type="component" value="Unassembled WGS sequence"/>
</dbReference>
<organism evidence="9 10">
    <name type="scientific">Saccharopolyspora cebuensis</name>
    <dbReference type="NCBI Taxonomy" id="418759"/>
    <lineage>
        <taxon>Bacteria</taxon>
        <taxon>Bacillati</taxon>
        <taxon>Actinomycetota</taxon>
        <taxon>Actinomycetes</taxon>
        <taxon>Pseudonocardiales</taxon>
        <taxon>Pseudonocardiaceae</taxon>
        <taxon>Saccharopolyspora</taxon>
    </lineage>
</organism>
<dbReference type="InterPro" id="IPR003495">
    <property type="entry name" value="CobW/HypB/UreG_nucleotide-bd"/>
</dbReference>
<dbReference type="EMBL" id="JBGEHV010000037">
    <property type="protein sequence ID" value="MEY8041460.1"/>
    <property type="molecule type" value="Genomic_DNA"/>
</dbReference>
<keyword evidence="2" id="KW-0533">Nickel</keyword>
<feature type="domain" description="CobW/HypB/UreG nucleotide-binding" evidence="8">
    <location>
        <begin position="44"/>
        <end position="204"/>
    </location>
</feature>